<keyword evidence="3" id="KW-0808">Transferase</keyword>
<dbReference type="InterPro" id="IPR013216">
    <property type="entry name" value="Methyltransf_11"/>
</dbReference>
<feature type="region of interest" description="Disordered" evidence="1">
    <location>
        <begin position="185"/>
        <end position="209"/>
    </location>
</feature>
<keyword evidence="4" id="KW-1185">Reference proteome</keyword>
<keyword evidence="3" id="KW-0489">Methyltransferase</keyword>
<evidence type="ECO:0000313" key="3">
    <source>
        <dbReference type="EMBL" id="TKR28165.1"/>
    </source>
</evidence>
<feature type="domain" description="Methyltransferase type 11" evidence="2">
    <location>
        <begin position="44"/>
        <end position="128"/>
    </location>
</feature>
<evidence type="ECO:0000259" key="2">
    <source>
        <dbReference type="Pfam" id="PF08241"/>
    </source>
</evidence>
<accession>A0A4U5JH28</accession>
<dbReference type="InterPro" id="IPR050508">
    <property type="entry name" value="Methyltransf_Superfamily"/>
</dbReference>
<proteinExistence type="predicted"/>
<dbReference type="GO" id="GO:0032259">
    <property type="term" value="P:methylation"/>
    <property type="evidence" value="ECO:0007669"/>
    <property type="project" value="UniProtKB-KW"/>
</dbReference>
<evidence type="ECO:0000256" key="1">
    <source>
        <dbReference type="SAM" id="MobiDB-lite"/>
    </source>
</evidence>
<sequence length="209" mass="23289">MPKSQPFERYTERYEGWFDAHEAAYRSEVEALERLIPRPGIGIEIGVGSGRFAAPLGMQVGLDPAIGMLSLARKRDIEVVRGVAERLPFDDGTFDTALIVTTICFVDDIPQTLAEARRILRPSGELVIGYIDRDSPVGRMYQEEQSESPFYRDAVFVSTDELVEALETAGFSAFEFVQTIYHRPDETDEPEPIDSGYGEGSFVGIKASR</sequence>
<comment type="caution">
    <text evidence="3">The sequence shown here is derived from an EMBL/GenBank/DDBJ whole genome shotgun (WGS) entry which is preliminary data.</text>
</comment>
<dbReference type="InterPro" id="IPR029063">
    <property type="entry name" value="SAM-dependent_MTases_sf"/>
</dbReference>
<dbReference type="Proteomes" id="UP000308037">
    <property type="component" value="Unassembled WGS sequence"/>
</dbReference>
<name>A0A4U5JH28_9EURY</name>
<reference evidence="3 4" key="1">
    <citation type="submission" date="2019-04" db="EMBL/GenBank/DDBJ databases">
        <title>Natronomonas sp. F20-122 a newhaloarchaeon isolated from a saline saltern of Isla Bacuta, Huelva, Spain.</title>
        <authorList>
            <person name="Duran-Viseras A."/>
            <person name="Sanchez-Porro C."/>
            <person name="Ventosa A."/>
        </authorList>
    </citation>
    <scope>NUCLEOTIDE SEQUENCE [LARGE SCALE GENOMIC DNA]</scope>
    <source>
        <strain evidence="3 4">F20-122</strain>
    </source>
</reference>
<evidence type="ECO:0000313" key="4">
    <source>
        <dbReference type="Proteomes" id="UP000308037"/>
    </source>
</evidence>
<protein>
    <submittedName>
        <fullName evidence="3">Class I SAM-dependent methyltransferase</fullName>
    </submittedName>
</protein>
<dbReference type="GO" id="GO:0008757">
    <property type="term" value="F:S-adenosylmethionine-dependent methyltransferase activity"/>
    <property type="evidence" value="ECO:0007669"/>
    <property type="project" value="InterPro"/>
</dbReference>
<dbReference type="CDD" id="cd02440">
    <property type="entry name" value="AdoMet_MTases"/>
    <property type="match status" value="1"/>
</dbReference>
<dbReference type="SUPFAM" id="SSF53335">
    <property type="entry name" value="S-adenosyl-L-methionine-dependent methyltransferases"/>
    <property type="match status" value="1"/>
</dbReference>
<dbReference type="OrthoDB" id="1018at2157"/>
<gene>
    <name evidence="3" type="ORF">DM868_03540</name>
</gene>
<dbReference type="Pfam" id="PF08241">
    <property type="entry name" value="Methyltransf_11"/>
    <property type="match status" value="1"/>
</dbReference>
<dbReference type="Gene3D" id="3.40.50.150">
    <property type="entry name" value="Vaccinia Virus protein VP39"/>
    <property type="match status" value="1"/>
</dbReference>
<dbReference type="EMBL" id="QKNX01000001">
    <property type="protein sequence ID" value="TKR28165.1"/>
    <property type="molecule type" value="Genomic_DNA"/>
</dbReference>
<organism evidence="3 4">
    <name type="scientific">Natronomonas salsuginis</name>
    <dbReference type="NCBI Taxonomy" id="2217661"/>
    <lineage>
        <taxon>Archaea</taxon>
        <taxon>Methanobacteriati</taxon>
        <taxon>Methanobacteriota</taxon>
        <taxon>Stenosarchaea group</taxon>
        <taxon>Halobacteria</taxon>
        <taxon>Halobacteriales</taxon>
        <taxon>Natronomonadaceae</taxon>
        <taxon>Natronomonas</taxon>
    </lineage>
</organism>
<dbReference type="RefSeq" id="WP_137275464.1">
    <property type="nucleotide sequence ID" value="NZ_QKNX01000001.1"/>
</dbReference>
<dbReference type="AlphaFoldDB" id="A0A4U5JH28"/>
<dbReference type="PANTHER" id="PTHR42912:SF80">
    <property type="entry name" value="METHYLTRANSFERASE DOMAIN-CONTAINING PROTEIN"/>
    <property type="match status" value="1"/>
</dbReference>
<dbReference type="PANTHER" id="PTHR42912">
    <property type="entry name" value="METHYLTRANSFERASE"/>
    <property type="match status" value="1"/>
</dbReference>